<proteinExistence type="predicted"/>
<organism evidence="1 2">
    <name type="scientific">Candidatus Giovannonibacteria bacterium GW2011_GWA2_44_26</name>
    <dbReference type="NCBI Taxonomy" id="1618648"/>
    <lineage>
        <taxon>Bacteria</taxon>
        <taxon>Candidatus Giovannoniibacteriota</taxon>
    </lineage>
</organism>
<dbReference type="EMBL" id="LCIT01000004">
    <property type="protein sequence ID" value="KKT63372.1"/>
    <property type="molecule type" value="Genomic_DNA"/>
</dbReference>
<protein>
    <submittedName>
        <fullName evidence="1">Uncharacterized protein</fullName>
    </submittedName>
</protein>
<name>A0A0G1L465_9BACT</name>
<evidence type="ECO:0000313" key="1">
    <source>
        <dbReference type="EMBL" id="KKT63372.1"/>
    </source>
</evidence>
<dbReference type="AlphaFoldDB" id="A0A0G1L465"/>
<dbReference type="Proteomes" id="UP000033945">
    <property type="component" value="Unassembled WGS sequence"/>
</dbReference>
<sequence>MAKQALLSSAACASTMDVPVKKKLDGDLVLASFTCDNQTAEHREHYWKGLIKKPDGKEFRCTVIWLENQNSIHASRN</sequence>
<accession>A0A0G1L465</accession>
<gene>
    <name evidence="1" type="ORF">UW55_C0004G0005</name>
</gene>
<comment type="caution">
    <text evidence="1">The sequence shown here is derived from an EMBL/GenBank/DDBJ whole genome shotgun (WGS) entry which is preliminary data.</text>
</comment>
<evidence type="ECO:0000313" key="2">
    <source>
        <dbReference type="Proteomes" id="UP000033945"/>
    </source>
</evidence>
<reference evidence="1 2" key="1">
    <citation type="journal article" date="2015" name="Nature">
        <title>rRNA introns, odd ribosomes, and small enigmatic genomes across a large radiation of phyla.</title>
        <authorList>
            <person name="Brown C.T."/>
            <person name="Hug L.A."/>
            <person name="Thomas B.C."/>
            <person name="Sharon I."/>
            <person name="Castelle C.J."/>
            <person name="Singh A."/>
            <person name="Wilkins M.J."/>
            <person name="Williams K.H."/>
            <person name="Banfield J.F."/>
        </authorList>
    </citation>
    <scope>NUCLEOTIDE SEQUENCE [LARGE SCALE GENOMIC DNA]</scope>
</reference>